<dbReference type="AlphaFoldDB" id="A0A133U3K1"/>
<dbReference type="SUPFAM" id="SSF103481">
    <property type="entry name" value="Multidrug resistance efflux transporter EmrE"/>
    <property type="match status" value="1"/>
</dbReference>
<comment type="subcellular location">
    <subcellularLocation>
        <location evidence="1">Membrane</location>
        <topology evidence="1">Multi-pass membrane protein</topology>
    </subcellularLocation>
</comment>
<feature type="transmembrane region" description="Helical" evidence="5">
    <location>
        <begin position="64"/>
        <end position="87"/>
    </location>
</feature>
<feature type="transmembrane region" description="Helical" evidence="5">
    <location>
        <begin position="185"/>
        <end position="209"/>
    </location>
</feature>
<dbReference type="InterPro" id="IPR037185">
    <property type="entry name" value="EmrE-like"/>
</dbReference>
<keyword evidence="2 5" id="KW-0812">Transmembrane</keyword>
<dbReference type="GO" id="GO:0016020">
    <property type="term" value="C:membrane"/>
    <property type="evidence" value="ECO:0007669"/>
    <property type="project" value="UniProtKB-SubCell"/>
</dbReference>
<dbReference type="PANTHER" id="PTHR32322">
    <property type="entry name" value="INNER MEMBRANE TRANSPORTER"/>
    <property type="match status" value="1"/>
</dbReference>
<protein>
    <recommendedName>
        <fullName evidence="6">EamA domain-containing protein</fullName>
    </recommendedName>
</protein>
<evidence type="ECO:0000259" key="6">
    <source>
        <dbReference type="Pfam" id="PF00892"/>
    </source>
</evidence>
<feature type="transmembrane region" description="Helical" evidence="5">
    <location>
        <begin position="37"/>
        <end position="58"/>
    </location>
</feature>
<keyword evidence="3 5" id="KW-1133">Transmembrane helix</keyword>
<evidence type="ECO:0000256" key="4">
    <source>
        <dbReference type="ARBA" id="ARBA00023136"/>
    </source>
</evidence>
<dbReference type="EMBL" id="LHXL01000083">
    <property type="protein sequence ID" value="KXA88756.1"/>
    <property type="molecule type" value="Genomic_DNA"/>
</dbReference>
<name>A0A133U3K1_9EURY</name>
<reference evidence="7 8" key="1">
    <citation type="journal article" date="2016" name="Sci. Rep.">
        <title>Metabolic traits of an uncultured archaeal lineage -MSBL1- from brine pools of the Red Sea.</title>
        <authorList>
            <person name="Mwirichia R."/>
            <person name="Alam I."/>
            <person name="Rashid M."/>
            <person name="Vinu M."/>
            <person name="Ba-Alawi W."/>
            <person name="Anthony Kamau A."/>
            <person name="Kamanda Ngugi D."/>
            <person name="Goker M."/>
            <person name="Klenk H.P."/>
            <person name="Bajic V."/>
            <person name="Stingl U."/>
        </authorList>
    </citation>
    <scope>NUCLEOTIDE SEQUENCE [LARGE SCALE GENOMIC DNA]</scope>
    <source>
        <strain evidence="7">SCGC-AAA259D14</strain>
    </source>
</reference>
<evidence type="ECO:0000313" key="7">
    <source>
        <dbReference type="EMBL" id="KXA88756.1"/>
    </source>
</evidence>
<feature type="transmembrane region" description="Helical" evidence="5">
    <location>
        <begin position="6"/>
        <end position="25"/>
    </location>
</feature>
<evidence type="ECO:0000313" key="8">
    <source>
        <dbReference type="Proteomes" id="UP000070589"/>
    </source>
</evidence>
<comment type="caution">
    <text evidence="7">The sequence shown here is derived from an EMBL/GenBank/DDBJ whole genome shotgun (WGS) entry which is preliminary data.</text>
</comment>
<proteinExistence type="predicted"/>
<feature type="transmembrane region" description="Helical" evidence="5">
    <location>
        <begin position="159"/>
        <end position="179"/>
    </location>
</feature>
<feature type="transmembrane region" description="Helical" evidence="5">
    <location>
        <begin position="99"/>
        <end position="117"/>
    </location>
</feature>
<evidence type="ECO:0000256" key="3">
    <source>
        <dbReference type="ARBA" id="ARBA00022989"/>
    </source>
</evidence>
<dbReference type="InterPro" id="IPR050638">
    <property type="entry name" value="AA-Vitamin_Transporters"/>
</dbReference>
<evidence type="ECO:0000256" key="5">
    <source>
        <dbReference type="SAM" id="Phobius"/>
    </source>
</evidence>
<dbReference type="Pfam" id="PF00892">
    <property type="entry name" value="EamA"/>
    <property type="match status" value="1"/>
</dbReference>
<feature type="transmembrane region" description="Helical" evidence="5">
    <location>
        <begin position="221"/>
        <end position="241"/>
    </location>
</feature>
<dbReference type="Proteomes" id="UP000070589">
    <property type="component" value="Unassembled WGS sequence"/>
</dbReference>
<evidence type="ECO:0000256" key="1">
    <source>
        <dbReference type="ARBA" id="ARBA00004141"/>
    </source>
</evidence>
<gene>
    <name evidence="7" type="ORF">AKJ62_04540</name>
</gene>
<feature type="transmembrane region" description="Helical" evidence="5">
    <location>
        <begin position="123"/>
        <end position="139"/>
    </location>
</feature>
<keyword evidence="4 5" id="KW-0472">Membrane</keyword>
<evidence type="ECO:0000256" key="2">
    <source>
        <dbReference type="ARBA" id="ARBA00022692"/>
    </source>
</evidence>
<dbReference type="PANTHER" id="PTHR32322:SF2">
    <property type="entry name" value="EAMA DOMAIN-CONTAINING PROTEIN"/>
    <property type="match status" value="1"/>
</dbReference>
<organism evidence="7 8">
    <name type="scientific">candidate division MSBL1 archaeon SCGC-AAA259D14</name>
    <dbReference type="NCBI Taxonomy" id="1698261"/>
    <lineage>
        <taxon>Archaea</taxon>
        <taxon>Methanobacteriati</taxon>
        <taxon>Methanobacteriota</taxon>
        <taxon>candidate division MSBL1</taxon>
    </lineage>
</organism>
<dbReference type="InterPro" id="IPR000620">
    <property type="entry name" value="EamA_dom"/>
</dbReference>
<sequence>MEADLLGGLLAISAAIFFAIRVILVRKATVTGRPVDAVTVALWIGLLVFLPLSVILYWPDFGLTRTSIITFIGTGLSGNFFGLICYYEGTKRVGASRTVSISTGRLLVATFLSIIFLKEPFTIPHLLGIFILTFGITVVSREMKGDSSGVTGGSNLDFLLPFGAMVFFGLTGFLIKVGLSEGTPVYVGLSIHFSSALLVLTILSAWRGNFPLRILKTEERFLYIAAGITYVLALIFVWSGLNLTDVIIAYPLRSLSLTHIFC</sequence>
<accession>A0A133U3K1</accession>
<keyword evidence="8" id="KW-1185">Reference proteome</keyword>
<feature type="domain" description="EamA" evidence="6">
    <location>
        <begin position="6"/>
        <end position="140"/>
    </location>
</feature>